<feature type="region of interest" description="Disordered" evidence="1">
    <location>
        <begin position="1"/>
        <end position="26"/>
    </location>
</feature>
<protein>
    <submittedName>
        <fullName evidence="2">Uncharacterized protein</fullName>
    </submittedName>
</protein>
<dbReference type="EMBL" id="UYYB01131184">
    <property type="protein sequence ID" value="VDM84579.1"/>
    <property type="molecule type" value="Genomic_DNA"/>
</dbReference>
<evidence type="ECO:0000256" key="1">
    <source>
        <dbReference type="SAM" id="MobiDB-lite"/>
    </source>
</evidence>
<dbReference type="Proteomes" id="UP000270094">
    <property type="component" value="Unassembled WGS sequence"/>
</dbReference>
<proteinExistence type="predicted"/>
<reference evidence="2 3" key="1">
    <citation type="submission" date="2018-11" db="EMBL/GenBank/DDBJ databases">
        <authorList>
            <consortium name="Pathogen Informatics"/>
        </authorList>
    </citation>
    <scope>NUCLEOTIDE SEQUENCE [LARGE SCALE GENOMIC DNA]</scope>
</reference>
<organism evidence="2 3">
    <name type="scientific">Strongylus vulgaris</name>
    <name type="common">Blood worm</name>
    <dbReference type="NCBI Taxonomy" id="40348"/>
    <lineage>
        <taxon>Eukaryota</taxon>
        <taxon>Metazoa</taxon>
        <taxon>Ecdysozoa</taxon>
        <taxon>Nematoda</taxon>
        <taxon>Chromadorea</taxon>
        <taxon>Rhabditida</taxon>
        <taxon>Rhabditina</taxon>
        <taxon>Rhabditomorpha</taxon>
        <taxon>Strongyloidea</taxon>
        <taxon>Strongylidae</taxon>
        <taxon>Strongylus</taxon>
    </lineage>
</organism>
<name>A0A3P7JX81_STRVU</name>
<keyword evidence="3" id="KW-1185">Reference proteome</keyword>
<accession>A0A3P7JX81</accession>
<evidence type="ECO:0000313" key="3">
    <source>
        <dbReference type="Proteomes" id="UP000270094"/>
    </source>
</evidence>
<evidence type="ECO:0000313" key="2">
    <source>
        <dbReference type="EMBL" id="VDM84579.1"/>
    </source>
</evidence>
<feature type="compositionally biased region" description="Polar residues" evidence="1">
    <location>
        <begin position="1"/>
        <end position="21"/>
    </location>
</feature>
<dbReference type="OrthoDB" id="5863301at2759"/>
<sequence>MSNATAVNGDESTLRNPNNPDDSLCTDEFEIISSDTLDNGAQENGNDTVSHWSIQHSINVESLVPSNSINIESLVPLNNLASLLCTTHSDAHSASK</sequence>
<dbReference type="AlphaFoldDB" id="A0A3P7JX81"/>
<gene>
    <name evidence="2" type="ORF">SVUK_LOCUS19577</name>
</gene>